<name>A0A8J5J3S2_9STRA</name>
<comment type="caution">
    <text evidence="3">The sequence shown here is derived from an EMBL/GenBank/DDBJ whole genome shotgun (WGS) entry which is preliminary data.</text>
</comment>
<feature type="domain" description="PITH" evidence="2">
    <location>
        <begin position="26"/>
        <end position="209"/>
    </location>
</feature>
<dbReference type="EMBL" id="JAENGY010000521">
    <property type="protein sequence ID" value="KAG6961176.1"/>
    <property type="molecule type" value="Genomic_DNA"/>
</dbReference>
<gene>
    <name evidence="3" type="ORF">JG688_00009244</name>
</gene>
<dbReference type="InterPro" id="IPR045099">
    <property type="entry name" value="PITH1-like"/>
</dbReference>
<protein>
    <recommendedName>
        <fullName evidence="2">PITH domain-containing protein</fullName>
    </recommendedName>
</protein>
<sequence>MHCHDEHAALGGHDHDHNHDHNHDHDDEVEDANGDSLYPFIDTSKLRVLNALDPQTAAHPFKPFHERQDRSRFLASNDDDPEMILFIPFTEAVSIKSICISGSAGDGTHPKAVKLFTNREDIDFSNANELPAQQKLDLAEDDTANIDYPLQYAKPVVVVVRKFQGVSSLTLFIEDSYGGDETKIYYIGLKGENKKWRHGVVECVYEARPQPADHKVKDTIGSTSLI</sequence>
<evidence type="ECO:0000313" key="3">
    <source>
        <dbReference type="EMBL" id="KAG6961176.1"/>
    </source>
</evidence>
<dbReference type="PROSITE" id="PS51532">
    <property type="entry name" value="PITH"/>
    <property type="match status" value="1"/>
</dbReference>
<evidence type="ECO:0000259" key="2">
    <source>
        <dbReference type="PROSITE" id="PS51532"/>
    </source>
</evidence>
<dbReference type="PANTHER" id="PTHR12175">
    <property type="entry name" value="AD039 HT014 THIOREDOXIN FAMILY TRP26"/>
    <property type="match status" value="1"/>
</dbReference>
<dbReference type="InterPro" id="IPR010400">
    <property type="entry name" value="PITH_dom"/>
</dbReference>
<evidence type="ECO:0000313" key="4">
    <source>
        <dbReference type="Proteomes" id="UP000709295"/>
    </source>
</evidence>
<reference evidence="3" key="1">
    <citation type="submission" date="2021-01" db="EMBL/GenBank/DDBJ databases">
        <title>Phytophthora aleatoria, a newly-described species from Pinus radiata is distinct from Phytophthora cactorum isolates based on comparative genomics.</title>
        <authorList>
            <person name="Mcdougal R."/>
            <person name="Panda P."/>
            <person name="Williams N."/>
            <person name="Studholme D.J."/>
        </authorList>
    </citation>
    <scope>NUCLEOTIDE SEQUENCE</scope>
    <source>
        <strain evidence="3">NZFS 4037</strain>
    </source>
</reference>
<dbReference type="Proteomes" id="UP000709295">
    <property type="component" value="Unassembled WGS sequence"/>
</dbReference>
<evidence type="ECO:0000256" key="1">
    <source>
        <dbReference type="SAM" id="MobiDB-lite"/>
    </source>
</evidence>
<keyword evidence="4" id="KW-1185">Reference proteome</keyword>
<dbReference type="PANTHER" id="PTHR12175:SF1">
    <property type="entry name" value="PITH DOMAIN-CONTAINING PROTEIN 1"/>
    <property type="match status" value="1"/>
</dbReference>
<feature type="region of interest" description="Disordered" evidence="1">
    <location>
        <begin position="1"/>
        <end position="34"/>
    </location>
</feature>
<proteinExistence type="predicted"/>
<accession>A0A8J5J3S2</accession>
<organism evidence="3 4">
    <name type="scientific">Phytophthora aleatoria</name>
    <dbReference type="NCBI Taxonomy" id="2496075"/>
    <lineage>
        <taxon>Eukaryota</taxon>
        <taxon>Sar</taxon>
        <taxon>Stramenopiles</taxon>
        <taxon>Oomycota</taxon>
        <taxon>Peronosporomycetes</taxon>
        <taxon>Peronosporales</taxon>
        <taxon>Peronosporaceae</taxon>
        <taxon>Phytophthora</taxon>
    </lineage>
</organism>
<dbReference type="AlphaFoldDB" id="A0A8J5J3S2"/>
<dbReference type="Pfam" id="PF06201">
    <property type="entry name" value="PITH"/>
    <property type="match status" value="1"/>
</dbReference>
<feature type="compositionally biased region" description="Basic and acidic residues" evidence="1">
    <location>
        <begin position="1"/>
        <end position="26"/>
    </location>
</feature>